<evidence type="ECO:0000259" key="2">
    <source>
        <dbReference type="Pfam" id="PF01345"/>
    </source>
</evidence>
<evidence type="ECO:0000256" key="1">
    <source>
        <dbReference type="SAM" id="SignalP"/>
    </source>
</evidence>
<feature type="signal peptide" evidence="1">
    <location>
        <begin position="1"/>
        <end position="44"/>
    </location>
</feature>
<keyword evidence="4" id="KW-1185">Reference proteome</keyword>
<dbReference type="Pfam" id="PF01345">
    <property type="entry name" value="DUF11"/>
    <property type="match status" value="1"/>
</dbReference>
<organism evidence="3 4">
    <name type="scientific">Erythrobacter ani</name>
    <dbReference type="NCBI Taxonomy" id="2827235"/>
    <lineage>
        <taxon>Bacteria</taxon>
        <taxon>Pseudomonadati</taxon>
        <taxon>Pseudomonadota</taxon>
        <taxon>Alphaproteobacteria</taxon>
        <taxon>Sphingomonadales</taxon>
        <taxon>Erythrobacteraceae</taxon>
        <taxon>Erythrobacter/Porphyrobacter group</taxon>
        <taxon>Erythrobacter</taxon>
    </lineage>
</organism>
<dbReference type="RefSeq" id="WP_218315514.1">
    <property type="nucleotide sequence ID" value="NZ_JAGSPB010000001.1"/>
</dbReference>
<accession>A0ABS6SKL6</accession>
<name>A0ABS6SKL6_9SPHN</name>
<proteinExistence type="predicted"/>
<dbReference type="InterPro" id="IPR001434">
    <property type="entry name" value="OmcB-like_DUF11"/>
</dbReference>
<evidence type="ECO:0000313" key="4">
    <source>
        <dbReference type="Proteomes" id="UP000699975"/>
    </source>
</evidence>
<comment type="caution">
    <text evidence="3">The sequence shown here is derived from an EMBL/GenBank/DDBJ whole genome shotgun (WGS) entry which is preliminary data.</text>
</comment>
<dbReference type="Proteomes" id="UP000699975">
    <property type="component" value="Unassembled WGS sequence"/>
</dbReference>
<gene>
    <name evidence="3" type="ORF">KCG45_02265</name>
</gene>
<reference evidence="3 4" key="1">
    <citation type="submission" date="2021-04" db="EMBL/GenBank/DDBJ databases">
        <authorList>
            <person name="Pira H."/>
            <person name="Risdian C."/>
            <person name="Wink J."/>
        </authorList>
    </citation>
    <scope>NUCLEOTIDE SEQUENCE [LARGE SCALE GENOMIC DNA]</scope>
    <source>
        <strain evidence="3 4">WH131</strain>
    </source>
</reference>
<feature type="domain" description="DUF11" evidence="2">
    <location>
        <begin position="499"/>
        <end position="597"/>
    </location>
</feature>
<sequence>MTFCKQGNSNMKVTGSFGLRLPMGRMFASALPLVALAMPGTAFAQSVSNTATVAAPSGTTDTNTANNSASDTDTLLANITPNDDSASTTAGGPGITDIISVLGNDDFNGSVPSASDVDITVASGSSVPSQLTFDTNDGTVDVVAGTPAGTYSFDYTICEAGRTDNCDDATVTVTVTAPAISADNETLGPIAGAAGQANIENALDGDFINSVAASVGASGNVTLSVVTAATPVNTGDPVPTLDITTGQVSVPAGTPADDYQITYQICDVVNSGNCATATIDVEVVAATIAATSDSVGGINGTAGADDVLNVLPNDRVGSNTANVGNVDITVVTAATPVNPGDPVPTLDITDGNISVPAGTPAGTYDIVYQICEELNPTNCSRATAQVTVVAPLIDAVNDGPAAVSDGVAGADDVIDVLGNDELNGGQATLANVDITVVTPASGIGGSSIVPVLSTVDGTIDVPANTPAGTYTITYQIEDALNSGNTDTATATVVVSPSVDLSIAKTNNDNDGVMSGDTLTYVLTVSNAGPDAAVGAIVSDSPGAGLTCPATGTLTFGGTASAGAPSGSPTVGSLTGAGVALGTINAGENVTVTYSCSVD</sequence>
<keyword evidence="1" id="KW-0732">Signal</keyword>
<dbReference type="EMBL" id="JAGSPB010000001">
    <property type="protein sequence ID" value="MBV7264998.1"/>
    <property type="molecule type" value="Genomic_DNA"/>
</dbReference>
<dbReference type="NCBIfam" id="TIGR01451">
    <property type="entry name" value="B_ant_repeat"/>
    <property type="match status" value="1"/>
</dbReference>
<dbReference type="InterPro" id="IPR047589">
    <property type="entry name" value="DUF11_rpt"/>
</dbReference>
<feature type="chain" id="PRO_5046898466" evidence="1">
    <location>
        <begin position="45"/>
        <end position="598"/>
    </location>
</feature>
<evidence type="ECO:0000313" key="3">
    <source>
        <dbReference type="EMBL" id="MBV7264998.1"/>
    </source>
</evidence>
<protein>
    <submittedName>
        <fullName evidence="3">DUF11 domain-containing protein</fullName>
    </submittedName>
</protein>